<keyword evidence="2" id="KW-1185">Reference proteome</keyword>
<reference evidence="2" key="2">
    <citation type="submission" date="2015-01" db="EMBL/GenBank/DDBJ databases">
        <title>Evolutionary Origins and Diversification of the Mycorrhizal Mutualists.</title>
        <authorList>
            <consortium name="DOE Joint Genome Institute"/>
            <consortium name="Mycorrhizal Genomics Consortium"/>
            <person name="Kohler A."/>
            <person name="Kuo A."/>
            <person name="Nagy L.G."/>
            <person name="Floudas D."/>
            <person name="Copeland A."/>
            <person name="Barry K.W."/>
            <person name="Cichocki N."/>
            <person name="Veneault-Fourrey C."/>
            <person name="LaButti K."/>
            <person name="Lindquist E.A."/>
            <person name="Lipzen A."/>
            <person name="Lundell T."/>
            <person name="Morin E."/>
            <person name="Murat C."/>
            <person name="Riley R."/>
            <person name="Ohm R."/>
            <person name="Sun H."/>
            <person name="Tunlid A."/>
            <person name="Henrissat B."/>
            <person name="Grigoriev I.V."/>
            <person name="Hibbett D.S."/>
            <person name="Martin F."/>
        </authorList>
    </citation>
    <scope>NUCLEOTIDE SEQUENCE [LARGE SCALE GENOMIC DNA]</scope>
    <source>
        <strain evidence="2">F 1598</strain>
    </source>
</reference>
<dbReference type="HOGENOM" id="CLU_2528269_0_0_1"/>
<evidence type="ECO:0000313" key="1">
    <source>
        <dbReference type="EMBL" id="KIM77349.1"/>
    </source>
</evidence>
<gene>
    <name evidence="1" type="ORF">PILCRDRAFT_12159</name>
</gene>
<dbReference type="AlphaFoldDB" id="A0A0C3FBV0"/>
<protein>
    <submittedName>
        <fullName evidence="1">Uncharacterized protein</fullName>
    </submittedName>
</protein>
<organism evidence="1 2">
    <name type="scientific">Piloderma croceum (strain F 1598)</name>
    <dbReference type="NCBI Taxonomy" id="765440"/>
    <lineage>
        <taxon>Eukaryota</taxon>
        <taxon>Fungi</taxon>
        <taxon>Dikarya</taxon>
        <taxon>Basidiomycota</taxon>
        <taxon>Agaricomycotina</taxon>
        <taxon>Agaricomycetes</taxon>
        <taxon>Agaricomycetidae</taxon>
        <taxon>Atheliales</taxon>
        <taxon>Atheliaceae</taxon>
        <taxon>Piloderma</taxon>
    </lineage>
</organism>
<sequence length="84" mass="9359">MAKEALLQANAKAHLQGKPVTDITNVILKKIKYSGSVWCSQLKSMIFNNIYLYGILPSLEQQTTMTTDEIVQFMKNECCCSSPG</sequence>
<name>A0A0C3FBV0_PILCF</name>
<dbReference type="EMBL" id="KN833026">
    <property type="protein sequence ID" value="KIM77349.1"/>
    <property type="molecule type" value="Genomic_DNA"/>
</dbReference>
<evidence type="ECO:0000313" key="2">
    <source>
        <dbReference type="Proteomes" id="UP000054166"/>
    </source>
</evidence>
<reference evidence="1 2" key="1">
    <citation type="submission" date="2014-04" db="EMBL/GenBank/DDBJ databases">
        <authorList>
            <consortium name="DOE Joint Genome Institute"/>
            <person name="Kuo A."/>
            <person name="Tarkka M."/>
            <person name="Buscot F."/>
            <person name="Kohler A."/>
            <person name="Nagy L.G."/>
            <person name="Floudas D."/>
            <person name="Copeland A."/>
            <person name="Barry K.W."/>
            <person name="Cichocki N."/>
            <person name="Veneault-Fourrey C."/>
            <person name="LaButti K."/>
            <person name="Lindquist E.A."/>
            <person name="Lipzen A."/>
            <person name="Lundell T."/>
            <person name="Morin E."/>
            <person name="Murat C."/>
            <person name="Sun H."/>
            <person name="Tunlid A."/>
            <person name="Henrissat B."/>
            <person name="Grigoriev I.V."/>
            <person name="Hibbett D.S."/>
            <person name="Martin F."/>
            <person name="Nordberg H.P."/>
            <person name="Cantor M.N."/>
            <person name="Hua S.X."/>
        </authorList>
    </citation>
    <scope>NUCLEOTIDE SEQUENCE [LARGE SCALE GENOMIC DNA]</scope>
    <source>
        <strain evidence="1 2">F 1598</strain>
    </source>
</reference>
<proteinExistence type="predicted"/>
<dbReference type="Proteomes" id="UP000054166">
    <property type="component" value="Unassembled WGS sequence"/>
</dbReference>
<dbReference type="InParanoid" id="A0A0C3FBV0"/>
<accession>A0A0C3FBV0</accession>